<dbReference type="GO" id="GO:0005524">
    <property type="term" value="F:ATP binding"/>
    <property type="evidence" value="ECO:0007669"/>
    <property type="project" value="UniProtKB-KW"/>
</dbReference>
<keyword evidence="2" id="KW-0813">Transport</keyword>
<dbReference type="InterPro" id="IPR011527">
    <property type="entry name" value="ABC1_TM_dom"/>
</dbReference>
<comment type="subcellular location">
    <subcellularLocation>
        <location evidence="1">Cell membrane</location>
        <topology evidence="1">Multi-pass membrane protein</topology>
    </subcellularLocation>
</comment>
<dbReference type="Pfam" id="PF00005">
    <property type="entry name" value="ABC_tran"/>
    <property type="match status" value="1"/>
</dbReference>
<gene>
    <name evidence="12" type="ORF">T310_4916</name>
</gene>
<dbReference type="Gene3D" id="3.40.50.300">
    <property type="entry name" value="P-loop containing nucleotide triphosphate hydrolases"/>
    <property type="match status" value="1"/>
</dbReference>
<keyword evidence="4 9" id="KW-0812">Transmembrane</keyword>
<dbReference type="Gene3D" id="1.20.1560.10">
    <property type="entry name" value="ABC transporter type 1, transmembrane domain"/>
    <property type="match status" value="1"/>
</dbReference>
<keyword evidence="7 9" id="KW-1133">Transmembrane helix</keyword>
<dbReference type="EC" id="3.6.3.44" evidence="12"/>
<dbReference type="InterPro" id="IPR039421">
    <property type="entry name" value="Type_1_exporter"/>
</dbReference>
<dbReference type="GO" id="GO:0140359">
    <property type="term" value="F:ABC-type transporter activity"/>
    <property type="evidence" value="ECO:0007669"/>
    <property type="project" value="InterPro"/>
</dbReference>
<feature type="transmembrane region" description="Helical" evidence="9">
    <location>
        <begin position="312"/>
        <end position="329"/>
    </location>
</feature>
<keyword evidence="12" id="KW-0378">Hydrolase</keyword>
<evidence type="ECO:0000256" key="6">
    <source>
        <dbReference type="ARBA" id="ARBA00022840"/>
    </source>
</evidence>
<organism evidence="12 13">
    <name type="scientific">Rasamsonia emersonii (strain ATCC 16479 / CBS 393.64 / IMI 116815)</name>
    <dbReference type="NCBI Taxonomy" id="1408163"/>
    <lineage>
        <taxon>Eukaryota</taxon>
        <taxon>Fungi</taxon>
        <taxon>Dikarya</taxon>
        <taxon>Ascomycota</taxon>
        <taxon>Pezizomycotina</taxon>
        <taxon>Eurotiomycetes</taxon>
        <taxon>Eurotiomycetidae</taxon>
        <taxon>Eurotiales</taxon>
        <taxon>Trichocomaceae</taxon>
        <taxon>Rasamsonia</taxon>
    </lineage>
</organism>
<feature type="domain" description="ABC transporter" evidence="10">
    <location>
        <begin position="487"/>
        <end position="685"/>
    </location>
</feature>
<evidence type="ECO:0000259" key="10">
    <source>
        <dbReference type="PROSITE" id="PS50893"/>
    </source>
</evidence>
<keyword evidence="13" id="KW-1185">Reference proteome</keyword>
<dbReference type="InterPro" id="IPR017871">
    <property type="entry name" value="ABC_transporter-like_CS"/>
</dbReference>
<feature type="transmembrane region" description="Helical" evidence="9">
    <location>
        <begin position="396"/>
        <end position="418"/>
    </location>
</feature>
<dbReference type="InterPro" id="IPR003593">
    <property type="entry name" value="AAA+_ATPase"/>
</dbReference>
<reference evidence="12 13" key="1">
    <citation type="submission" date="2015-04" db="EMBL/GenBank/DDBJ databases">
        <authorList>
            <person name="Heijne W.H."/>
            <person name="Fedorova N.D."/>
            <person name="Nierman W.C."/>
            <person name="Vollebregt A.W."/>
            <person name="Zhao Z."/>
            <person name="Wu L."/>
            <person name="Kumar M."/>
            <person name="Stam H."/>
            <person name="van den Berg M.A."/>
            <person name="Pel H.J."/>
        </authorList>
    </citation>
    <scope>NUCLEOTIDE SEQUENCE [LARGE SCALE GENOMIC DNA]</scope>
    <source>
        <strain evidence="12 13">CBS 393.64</strain>
    </source>
</reference>
<dbReference type="InterPro" id="IPR036640">
    <property type="entry name" value="ABC1_TM_sf"/>
</dbReference>
<dbReference type="SUPFAM" id="SSF52540">
    <property type="entry name" value="P-loop containing nucleoside triphosphate hydrolases"/>
    <property type="match status" value="1"/>
</dbReference>
<evidence type="ECO:0000256" key="3">
    <source>
        <dbReference type="ARBA" id="ARBA00022475"/>
    </source>
</evidence>
<evidence type="ECO:0000259" key="11">
    <source>
        <dbReference type="PROSITE" id="PS50929"/>
    </source>
</evidence>
<evidence type="ECO:0000256" key="8">
    <source>
        <dbReference type="ARBA" id="ARBA00023136"/>
    </source>
</evidence>
<dbReference type="FunFam" id="3.40.50.300:FF:000221">
    <property type="entry name" value="Multidrug ABC transporter ATP-binding protein"/>
    <property type="match status" value="1"/>
</dbReference>
<dbReference type="PANTHER" id="PTHR24221">
    <property type="entry name" value="ATP-BINDING CASSETTE SUB-FAMILY B"/>
    <property type="match status" value="1"/>
</dbReference>
<dbReference type="STRING" id="1408163.A0A0F4YRY8"/>
<dbReference type="OrthoDB" id="6500128at2759"/>
<evidence type="ECO:0000256" key="5">
    <source>
        <dbReference type="ARBA" id="ARBA00022741"/>
    </source>
</evidence>
<dbReference type="Pfam" id="PF00664">
    <property type="entry name" value="ABC_membrane"/>
    <property type="match status" value="1"/>
</dbReference>
<accession>A0A0F4YRY8</accession>
<evidence type="ECO:0000256" key="4">
    <source>
        <dbReference type="ARBA" id="ARBA00022692"/>
    </source>
</evidence>
<dbReference type="PROSITE" id="PS50929">
    <property type="entry name" value="ABC_TM1F"/>
    <property type="match status" value="1"/>
</dbReference>
<protein>
    <submittedName>
        <fullName evidence="12">ATP-binding cassette transporter</fullName>
        <ecNumber evidence="12">3.6.3.44</ecNumber>
    </submittedName>
</protein>
<dbReference type="PANTHER" id="PTHR24221:SF503">
    <property type="entry name" value="MITOCHONDRIAL POTASSIUM CHANNEL ATP-BINDING SUBUNIT"/>
    <property type="match status" value="1"/>
</dbReference>
<evidence type="ECO:0000313" key="13">
    <source>
        <dbReference type="Proteomes" id="UP000053958"/>
    </source>
</evidence>
<name>A0A0F4YRY8_RASE3</name>
<sequence length="687" mass="76330">MAGLRGGIPAAMGRVASPLQRLPPPLWSPILGMLGSLSGGRELPSRRLCFLSDGRCMLQSIPFWDPCPSLVHTFLLCCIPAMRGCYVRLARNRRTDFDEERALLLSQETCHDDQSGGNINYLTIGHDQSPSGNTETKRRKSGFLESLDTVRYLIPFLWPKGKFHLQLLYIGVGLCLVMDRVLNVLVPLQLGVITDVLSKGDGRPPWKEIMIFIGLRLLDSSGGVSAIRRYMWLPLENYSYQKITTAAFNQIMDLSSDFHDNKRSGSLWQSVGRGSSVRHIMRSVLFQIGPMLADLFLAVSVLYFLFGAYMGLITAAVIIVFLWSSGKILSKQKDKRRQWISDMEQEHNILCESTTNWQTVSYFNRIPYEKSRFSSAVRDHMRSSISFKLWSHLESMVQSTLLVAGLMGACSLAAYQVVQGNKPVGSFVMLLGYWAQLSSPLQFFASGFCDIALDLVNAEDLVALLKRKPAIRDRDGARPLKLNKGEIQFDGVRFSYDGRREVLKGIGFEALTGQTVALVGETGGGKSTILKLLFRFYDPAQGSIKIDGQDIRNVTLESLRANIGVVPQDPALFNDSIMNNIRYAKSSATDEEIYEACKAVTLHEKFLNLPDGYQTLVGERGIKLSGGELQRVAIARAIIKDPKIVLLDEATSSVDSNTESQIQQSLKTLTSGRTTIVIAYVSPKLLS</sequence>
<keyword evidence="3" id="KW-1003">Cell membrane</keyword>
<evidence type="ECO:0000256" key="7">
    <source>
        <dbReference type="ARBA" id="ARBA00022989"/>
    </source>
</evidence>
<evidence type="ECO:0000313" key="12">
    <source>
        <dbReference type="EMBL" id="KKA21057.1"/>
    </source>
</evidence>
<dbReference type="InterPro" id="IPR003439">
    <property type="entry name" value="ABC_transporter-like_ATP-bd"/>
</dbReference>
<dbReference type="RefSeq" id="XP_013327669.1">
    <property type="nucleotide sequence ID" value="XM_013472215.1"/>
</dbReference>
<dbReference type="PROSITE" id="PS00211">
    <property type="entry name" value="ABC_TRANSPORTER_1"/>
    <property type="match status" value="1"/>
</dbReference>
<dbReference type="SMART" id="SM00382">
    <property type="entry name" value="AAA"/>
    <property type="match status" value="1"/>
</dbReference>
<evidence type="ECO:0000256" key="2">
    <source>
        <dbReference type="ARBA" id="ARBA00022448"/>
    </source>
</evidence>
<comment type="caution">
    <text evidence="12">The sequence shown here is derived from an EMBL/GenBank/DDBJ whole genome shotgun (WGS) entry which is preliminary data.</text>
</comment>
<keyword evidence="6 12" id="KW-0067">ATP-binding</keyword>
<dbReference type="GO" id="GO:0016887">
    <property type="term" value="F:ATP hydrolysis activity"/>
    <property type="evidence" value="ECO:0007669"/>
    <property type="project" value="InterPro"/>
</dbReference>
<dbReference type="EMBL" id="LASV01000208">
    <property type="protein sequence ID" value="KKA21057.1"/>
    <property type="molecule type" value="Genomic_DNA"/>
</dbReference>
<dbReference type="GO" id="GO:0005886">
    <property type="term" value="C:plasma membrane"/>
    <property type="evidence" value="ECO:0007669"/>
    <property type="project" value="UniProtKB-SubCell"/>
</dbReference>
<dbReference type="AlphaFoldDB" id="A0A0F4YRY8"/>
<keyword evidence="5" id="KW-0547">Nucleotide-binding</keyword>
<dbReference type="GeneID" id="25317263"/>
<keyword evidence="8 9" id="KW-0472">Membrane</keyword>
<proteinExistence type="predicted"/>
<dbReference type="SUPFAM" id="SSF90123">
    <property type="entry name" value="ABC transporter transmembrane region"/>
    <property type="match status" value="1"/>
</dbReference>
<feature type="domain" description="ABC transmembrane type-1" evidence="11">
    <location>
        <begin position="170"/>
        <end position="453"/>
    </location>
</feature>
<evidence type="ECO:0000256" key="9">
    <source>
        <dbReference type="SAM" id="Phobius"/>
    </source>
</evidence>
<dbReference type="PROSITE" id="PS50893">
    <property type="entry name" value="ABC_TRANSPORTER_2"/>
    <property type="match status" value="1"/>
</dbReference>
<dbReference type="Proteomes" id="UP000053958">
    <property type="component" value="Unassembled WGS sequence"/>
</dbReference>
<dbReference type="InterPro" id="IPR027417">
    <property type="entry name" value="P-loop_NTPase"/>
</dbReference>
<evidence type="ECO:0000256" key="1">
    <source>
        <dbReference type="ARBA" id="ARBA00004651"/>
    </source>
</evidence>
<dbReference type="CDD" id="cd18583">
    <property type="entry name" value="ABC_6TM_HMT1"/>
    <property type="match status" value="1"/>
</dbReference>